<protein>
    <recommendedName>
        <fullName evidence="3">DUF600 family protein</fullName>
    </recommendedName>
</protein>
<evidence type="ECO:0008006" key="3">
    <source>
        <dbReference type="Google" id="ProtNLM"/>
    </source>
</evidence>
<evidence type="ECO:0000313" key="2">
    <source>
        <dbReference type="Proteomes" id="UP000248631"/>
    </source>
</evidence>
<keyword evidence="2" id="KW-1185">Reference proteome</keyword>
<organism evidence="1 2">
    <name type="scientific">Herbaspirillum rubrisubalbicans</name>
    <dbReference type="NCBI Taxonomy" id="80842"/>
    <lineage>
        <taxon>Bacteria</taxon>
        <taxon>Pseudomonadati</taxon>
        <taxon>Pseudomonadota</taxon>
        <taxon>Betaproteobacteria</taxon>
        <taxon>Burkholderiales</taxon>
        <taxon>Oxalobacteraceae</taxon>
        <taxon>Herbaspirillum</taxon>
    </lineage>
</organism>
<accession>A0ABX9BVY9</accession>
<name>A0ABX9BVY9_9BURK</name>
<sequence length="155" mass="17449">MKSNLAMTKLLDDVTITSLKPALRAIVDRGFDVREDCYFLAALLPTATNVTKSSFQDCTGYECFVNSVHIEDYDDNNLLSQAIQFVSDIFATWRALTSDLPLISIVSVDESSVVVKFHVKRPTEQWLSENLEGYEDPIMLMESSEDWPMASAIQN</sequence>
<dbReference type="EMBL" id="JUGD01000030">
    <property type="protein sequence ID" value="RAM62006.1"/>
    <property type="molecule type" value="Genomic_DNA"/>
</dbReference>
<comment type="caution">
    <text evidence="1">The sequence shown here is derived from an EMBL/GenBank/DDBJ whole genome shotgun (WGS) entry which is preliminary data.</text>
</comment>
<dbReference type="RefSeq" id="WP_112069778.1">
    <property type="nucleotide sequence ID" value="NZ_JUGD01000030.1"/>
</dbReference>
<reference evidence="1 2" key="1">
    <citation type="submission" date="2014-12" db="EMBL/GenBank/DDBJ databases">
        <title>Complete genome sequence of Herbaspirillum rubrisubalbicans Os38.</title>
        <authorList>
            <person name="Chen M."/>
            <person name="An Q."/>
        </authorList>
    </citation>
    <scope>NUCLEOTIDE SEQUENCE [LARGE SCALE GENOMIC DNA]</scope>
    <source>
        <strain evidence="1 2">Os38</strain>
    </source>
</reference>
<dbReference type="Proteomes" id="UP000248631">
    <property type="component" value="Unassembled WGS sequence"/>
</dbReference>
<gene>
    <name evidence="1" type="ORF">RB24_22730</name>
</gene>
<proteinExistence type="predicted"/>
<evidence type="ECO:0000313" key="1">
    <source>
        <dbReference type="EMBL" id="RAM62006.1"/>
    </source>
</evidence>